<feature type="domain" description="DinB-like" evidence="1">
    <location>
        <begin position="95"/>
        <end position="237"/>
    </location>
</feature>
<accession>A0ABZ3CC46</accession>
<name>A0ABZ3CC46_9ACTN</name>
<gene>
    <name evidence="2" type="ORF">PCC79_03875</name>
</gene>
<dbReference type="Pfam" id="PF12867">
    <property type="entry name" value="DinB_2"/>
    <property type="match status" value="1"/>
</dbReference>
<evidence type="ECO:0000259" key="1">
    <source>
        <dbReference type="Pfam" id="PF12867"/>
    </source>
</evidence>
<dbReference type="RefSeq" id="WP_232550287.1">
    <property type="nucleotide sequence ID" value="NZ_CP115965.1"/>
</dbReference>
<dbReference type="Gene3D" id="1.20.120.450">
    <property type="entry name" value="dinb family like domain"/>
    <property type="match status" value="1"/>
</dbReference>
<dbReference type="Proteomes" id="UP001434337">
    <property type="component" value="Chromosome"/>
</dbReference>
<sequence length="253" mass="27924">MSASEQEVLRDRIFESRSLRGSRFVGCDLGDVVVRGSDVAGMEIDSPWLLEGDSNLLVNGVNVVPLVDAELNRRFPGRELRTAEDPEGLRAAWAALERTWAVTLVRATAMPAGTIDVSIDGEWSLAQTLRHLVMATDTWLGRAILGQAQPYHPAGLPNDDNDSDAYDGDVFSAQAPSLAEVMEARGDRQMMVREFLAAATPEVLAQPRKNPHAPDYEETVLSCLRTILEEEWEHHRYAARDLDVISTARSADE</sequence>
<evidence type="ECO:0000313" key="2">
    <source>
        <dbReference type="EMBL" id="WZW99347.1"/>
    </source>
</evidence>
<dbReference type="SUPFAM" id="SSF109854">
    <property type="entry name" value="DinB/YfiT-like putative metalloenzymes"/>
    <property type="match status" value="1"/>
</dbReference>
<organism evidence="2 3">
    <name type="scientific">Propioniciclava soli</name>
    <dbReference type="NCBI Taxonomy" id="2775081"/>
    <lineage>
        <taxon>Bacteria</taxon>
        <taxon>Bacillati</taxon>
        <taxon>Actinomycetota</taxon>
        <taxon>Actinomycetes</taxon>
        <taxon>Propionibacteriales</taxon>
        <taxon>Propionibacteriaceae</taxon>
        <taxon>Propioniciclava</taxon>
    </lineage>
</organism>
<reference evidence="2 3" key="1">
    <citation type="journal article" date="2023" name="Environ Microbiome">
        <title>A coral-associated actinobacterium mitigates coral bleaching under heat stress.</title>
        <authorList>
            <person name="Li J."/>
            <person name="Zou Y."/>
            <person name="Li Q."/>
            <person name="Zhang J."/>
            <person name="Bourne D.G."/>
            <person name="Lyu Y."/>
            <person name="Liu C."/>
            <person name="Zhang S."/>
        </authorList>
    </citation>
    <scope>NUCLEOTIDE SEQUENCE [LARGE SCALE GENOMIC DNA]</scope>
    <source>
        <strain evidence="2 3">SCSIO 13291</strain>
    </source>
</reference>
<dbReference type="InterPro" id="IPR024775">
    <property type="entry name" value="DinB-like"/>
</dbReference>
<proteinExistence type="predicted"/>
<dbReference type="InterPro" id="IPR034660">
    <property type="entry name" value="DinB/YfiT-like"/>
</dbReference>
<keyword evidence="3" id="KW-1185">Reference proteome</keyword>
<evidence type="ECO:0000313" key="3">
    <source>
        <dbReference type="Proteomes" id="UP001434337"/>
    </source>
</evidence>
<dbReference type="EMBL" id="CP115965">
    <property type="protein sequence ID" value="WZW99347.1"/>
    <property type="molecule type" value="Genomic_DNA"/>
</dbReference>
<protein>
    <submittedName>
        <fullName evidence="2">DinB family protein</fullName>
    </submittedName>
</protein>